<evidence type="ECO:0000313" key="2">
    <source>
        <dbReference type="EMBL" id="GBG72188.1"/>
    </source>
</evidence>
<accession>A0A388KQB0</accession>
<dbReference type="InterPro" id="IPR015943">
    <property type="entry name" value="WD40/YVTN_repeat-like_dom_sf"/>
</dbReference>
<dbReference type="Proteomes" id="UP000265515">
    <property type="component" value="Unassembled WGS sequence"/>
</dbReference>
<feature type="compositionally biased region" description="Low complexity" evidence="1">
    <location>
        <begin position="1290"/>
        <end position="1300"/>
    </location>
</feature>
<sequence>MEWLTCRLLDVSPSVGSGGAKICGGLQQAQCAAFHPTEALVAVAVGRVILEFDVLVGSKLACMDMGGTVMKMAYCPSGGHTIVAVLEDDMTIRAWDIDAENTSILYSPDGKKVDKPVTVHIALTPLRPWLFFAAHKRTTVNVVGTAEGVKPAQKLKLDIQKHVSFLACHPREPLLYVAYMDGSIRGYNLNGGFQHQYTLGPSEGMLKLGGAEAIAFHATADVMFVGDRANLLLAYDLRTRVCLGSISIDESFPTSVAWHPTIRCVVILRKDGITEGYTVRLPLGMGGGAAGGEGNRGGGGGGSFFEPAGMERLDAQQLLRQAGVSSSSSVGGGPGDPVPKPVDLLVHPKLNAATVIFMDSSAARSAGGGSGGGAAMGRHSRRTLLSILQSTRRTTSQGGAQVLMEKMSSMGCSASFLSDHEIQMHMRRDASRGVNKGTLIDYARKSFLYGSGGGGWGGGQCQQQDNQAGGHVDGNGNGNGNWFLKKLPLLAISDPAHPLRDIPVFQPFQRDLHFFSTDSGSYIYPLRADFMDGCNLMGYNLAKGDHHRYLQLAPRGQSGRGERRPRHMTYSWKQHVWLVFFDCLDAGAECSILRNPDAQYPGLEQPITIQGRDGAFVAPNDAQYAILDEDGMKLTVYTLEGAFEDVRPSAATRGRSGGGGGEGGKMLALTWEGAGDGGLSPSAQENGDGDAGGMGMAGVSRAQSPPPPLSAWEPDVALSSSRPSKPQLVLNQTRCDKVPLEFSFDAPVQRVFPCALEDSLLYVCAGSHVGIVSIRAVSWGGGRLGGQGMRRLLSTMDGEHKSLKLKPLERVLQVSWQETSKGHVAGIVSTMRVLIVSASLEVIAETSTPLDVGYPPFRSCLWVGPALLFSSATTIAVLGWDSGVRTVLTIDQPNAGMLGMLNDRVLLATWAESPKSGVEIKSRLIGLLEPLLIGWVTMQSCFDRQLDLSQVMFQITSRFDSLRISPRMLEVLSLGPDPCGDLAVELSYTQAGPQFTQELRCGYAIRARRFDTAFTILKDEFGRSRDYPRCPPCSRLFQRFRELGRACIRYGQFDKAKETFERVGDYESMFDLFLTHMNPSALRRLVQKLEETDADPELKRQCDKLLAMRSTGWGGLQCGAGGVGGAFSALMGGDNMTPKGSEWAGGNWEMKVKPEIKKVQDWQLATEVSGHMKVVGPAGQSQAIPTIIADTLGVYLGTEKGRTQVLEERDAAKFLSRFVDNEGAYENGHNAEDDDSHGSPGAESAPSLFSRHGSEKVDDRPEDAGGVGGSVAKLHPGWSSSGKHVGTGGALLALPAPGGAADEEETEEQKRAAKEFAKGFKGSVSDSSSDEEEDSGTARRKSKFQIRIRDAKGSGTGKDAVNVDKLKEATRQFRVGEINKSVTMSMQFGAGTLKPGKLVFGAPGVGGSQAGSSTAPPRTEGTPENAGATEWENRASMEGTVGHDMVSGGGVDWQQSAMGFMAPVEGVGGYSMAGDPSHQSAPGGDGMMMIRGLGGAMGMGMAGLPQQDSVTMSGVQGGMGVGVVDRGQPGGLLDLSFDGPPSGPTFQAVQLSGGSRMGMQAFAMPTTEFEGAVFGGVSMDGSRSSGPESYGGGLLAFDTPPGSVSKSGGGGDRGSGGRVLSARGTEQGVVGSFGAGGAADGPSNRPGVQPGFVPKGASASQCFKAGLAHLERNALADALSCFNESFVSLSKEFAAGKDIKSQARMCAQYKIAVMLLQEIAKLQTEVGVGGKEEMARMARHLSALPLQPKHRVSCVRTAIKKNMDVHNYGYAKRMLDFLLAKAPPNKQAELKGMINICVQRGLVDRAIDGPEDSSKFCAATLGRLPTIGHDTCDVCSANFTAVALPVCPICGLGTVQRSDALTGVYSSPFA</sequence>
<feature type="compositionally biased region" description="Basic and acidic residues" evidence="1">
    <location>
        <begin position="1308"/>
        <end position="1318"/>
    </location>
</feature>
<name>A0A388KQB0_CHABU</name>
<dbReference type="SUPFAM" id="SSF63829">
    <property type="entry name" value="Calcium-dependent phosphotriesterase"/>
    <property type="match status" value="1"/>
</dbReference>
<protein>
    <submittedName>
        <fullName evidence="2">Uncharacterized protein</fullName>
    </submittedName>
</protein>
<dbReference type="OMA" id="ATKMQPN"/>
<feature type="compositionally biased region" description="Gly residues" evidence="1">
    <location>
        <begin position="1607"/>
        <end position="1617"/>
    </location>
</feature>
<keyword evidence="3" id="KW-1185">Reference proteome</keyword>
<dbReference type="OrthoDB" id="3295at2759"/>
<dbReference type="EMBL" id="BFEA01000160">
    <property type="protein sequence ID" value="GBG72188.1"/>
    <property type="molecule type" value="Genomic_DNA"/>
</dbReference>
<dbReference type="PANTHER" id="PTHR19878:SF17">
    <property type="entry name" value="TRANSDUCIN_WD40 REPEAT-LIKE SUPERFAMILY PROTEIN"/>
    <property type="match status" value="1"/>
</dbReference>
<dbReference type="Gramene" id="GBG72188">
    <property type="protein sequence ID" value="GBG72188"/>
    <property type="gene ID" value="CBR_g11121"/>
</dbReference>
<feature type="compositionally biased region" description="Basic and acidic residues" evidence="1">
    <location>
        <begin position="1252"/>
        <end position="1263"/>
    </location>
</feature>
<feature type="region of interest" description="Disordered" evidence="1">
    <location>
        <begin position="1404"/>
        <end position="1427"/>
    </location>
</feature>
<dbReference type="GO" id="GO:0000045">
    <property type="term" value="P:autophagosome assembly"/>
    <property type="evidence" value="ECO:0007669"/>
    <property type="project" value="InterPro"/>
</dbReference>
<gene>
    <name evidence="2" type="ORF">CBR_g11121</name>
</gene>
<dbReference type="InterPro" id="IPR045160">
    <property type="entry name" value="ATG16"/>
</dbReference>
<feature type="region of interest" description="Disordered" evidence="1">
    <location>
        <begin position="1584"/>
        <end position="1619"/>
    </location>
</feature>
<dbReference type="PANTHER" id="PTHR19878">
    <property type="entry name" value="AUTOPHAGY PROTEIN 16-LIKE"/>
    <property type="match status" value="1"/>
</dbReference>
<proteinExistence type="predicted"/>
<feature type="region of interest" description="Disordered" evidence="1">
    <location>
        <begin position="675"/>
        <end position="724"/>
    </location>
</feature>
<dbReference type="Gene3D" id="1.25.40.470">
    <property type="match status" value="1"/>
</dbReference>
<dbReference type="Gene3D" id="2.130.10.10">
    <property type="entry name" value="YVTN repeat-like/Quinoprotein amine dehydrogenase"/>
    <property type="match status" value="1"/>
</dbReference>
<evidence type="ECO:0000313" key="3">
    <source>
        <dbReference type="Proteomes" id="UP000265515"/>
    </source>
</evidence>
<comment type="caution">
    <text evidence="2">The sequence shown here is derived from an EMBL/GenBank/DDBJ whole genome shotgun (WGS) entry which is preliminary data.</text>
</comment>
<dbReference type="STRING" id="69332.A0A388KQB0"/>
<organism evidence="2 3">
    <name type="scientific">Chara braunii</name>
    <name type="common">Braun's stonewort</name>
    <dbReference type="NCBI Taxonomy" id="69332"/>
    <lineage>
        <taxon>Eukaryota</taxon>
        <taxon>Viridiplantae</taxon>
        <taxon>Streptophyta</taxon>
        <taxon>Charophyceae</taxon>
        <taxon>Charales</taxon>
        <taxon>Characeae</taxon>
        <taxon>Chara</taxon>
    </lineage>
</organism>
<reference evidence="2 3" key="1">
    <citation type="journal article" date="2018" name="Cell">
        <title>The Chara Genome: Secondary Complexity and Implications for Plant Terrestrialization.</title>
        <authorList>
            <person name="Nishiyama T."/>
            <person name="Sakayama H."/>
            <person name="Vries J.D."/>
            <person name="Buschmann H."/>
            <person name="Saint-Marcoux D."/>
            <person name="Ullrich K.K."/>
            <person name="Haas F.B."/>
            <person name="Vanderstraeten L."/>
            <person name="Becker D."/>
            <person name="Lang D."/>
            <person name="Vosolsobe S."/>
            <person name="Rombauts S."/>
            <person name="Wilhelmsson P.K.I."/>
            <person name="Janitza P."/>
            <person name="Kern R."/>
            <person name="Heyl A."/>
            <person name="Rumpler F."/>
            <person name="Villalobos L.I.A.C."/>
            <person name="Clay J.M."/>
            <person name="Skokan R."/>
            <person name="Toyoda A."/>
            <person name="Suzuki Y."/>
            <person name="Kagoshima H."/>
            <person name="Schijlen E."/>
            <person name="Tajeshwar N."/>
            <person name="Catarino B."/>
            <person name="Hetherington A.J."/>
            <person name="Saltykova A."/>
            <person name="Bonnot C."/>
            <person name="Breuninger H."/>
            <person name="Symeonidi A."/>
            <person name="Radhakrishnan G.V."/>
            <person name="Van Nieuwerburgh F."/>
            <person name="Deforce D."/>
            <person name="Chang C."/>
            <person name="Karol K.G."/>
            <person name="Hedrich R."/>
            <person name="Ulvskov P."/>
            <person name="Glockner G."/>
            <person name="Delwiche C.F."/>
            <person name="Petrasek J."/>
            <person name="Van de Peer Y."/>
            <person name="Friml J."/>
            <person name="Beilby M."/>
            <person name="Dolan L."/>
            <person name="Kohara Y."/>
            <person name="Sugano S."/>
            <person name="Fujiyama A."/>
            <person name="Delaux P.-M."/>
            <person name="Quint M."/>
            <person name="TheiBen G."/>
            <person name="Hagemann M."/>
            <person name="Harholt J."/>
            <person name="Dunand C."/>
            <person name="Zachgo S."/>
            <person name="Langdale J."/>
            <person name="Maumus F."/>
            <person name="Straeten D.V.D."/>
            <person name="Gould S.B."/>
            <person name="Rensing S.A."/>
        </authorList>
    </citation>
    <scope>NUCLEOTIDE SEQUENCE [LARGE SCALE GENOMIC DNA]</scope>
    <source>
        <strain evidence="2 3">S276</strain>
    </source>
</reference>
<feature type="region of interest" description="Disordered" evidence="1">
    <location>
        <begin position="1225"/>
        <end position="1359"/>
    </location>
</feature>
<evidence type="ECO:0000256" key="1">
    <source>
        <dbReference type="SAM" id="MobiDB-lite"/>
    </source>
</evidence>